<feature type="compositionally biased region" description="Basic and acidic residues" evidence="7">
    <location>
        <begin position="76"/>
        <end position="86"/>
    </location>
</feature>
<dbReference type="Proteomes" id="UP000694569">
    <property type="component" value="Unplaced"/>
</dbReference>
<dbReference type="InterPro" id="IPR020479">
    <property type="entry name" value="HD_metazoa"/>
</dbReference>
<proteinExistence type="predicted"/>
<dbReference type="InterPro" id="IPR017970">
    <property type="entry name" value="Homeobox_CS"/>
</dbReference>
<dbReference type="SUPFAM" id="SSF46689">
    <property type="entry name" value="Homeodomain-like"/>
    <property type="match status" value="1"/>
</dbReference>
<evidence type="ECO:0000313" key="10">
    <source>
        <dbReference type="Proteomes" id="UP000694569"/>
    </source>
</evidence>
<dbReference type="InterPro" id="IPR009057">
    <property type="entry name" value="Homeodomain-like_sf"/>
</dbReference>
<comment type="subcellular location">
    <subcellularLocation>
        <location evidence="1 5 6">Nucleus</location>
    </subcellularLocation>
</comment>
<dbReference type="GO" id="GO:0000981">
    <property type="term" value="F:DNA-binding transcription factor activity, RNA polymerase II-specific"/>
    <property type="evidence" value="ECO:0007669"/>
    <property type="project" value="InterPro"/>
</dbReference>
<dbReference type="Ensembl" id="ENSLLET00000039838.1">
    <property type="protein sequence ID" value="ENSLLEP00000038326.1"/>
    <property type="gene ID" value="ENSLLEG00000024314.1"/>
</dbReference>
<dbReference type="PANTHER" id="PTHR24340">
    <property type="entry name" value="HOMEOBOX PROTEIN NKX"/>
    <property type="match status" value="1"/>
</dbReference>
<dbReference type="GO" id="GO:0000978">
    <property type="term" value="F:RNA polymerase II cis-regulatory region sequence-specific DNA binding"/>
    <property type="evidence" value="ECO:0007669"/>
    <property type="project" value="TreeGrafter"/>
</dbReference>
<dbReference type="InterPro" id="IPR001356">
    <property type="entry name" value="HD"/>
</dbReference>
<dbReference type="PROSITE" id="PS00027">
    <property type="entry name" value="HOMEOBOX_1"/>
    <property type="match status" value="1"/>
</dbReference>
<reference evidence="9" key="1">
    <citation type="submission" date="2025-08" db="UniProtKB">
        <authorList>
            <consortium name="Ensembl"/>
        </authorList>
    </citation>
    <scope>IDENTIFICATION</scope>
</reference>
<dbReference type="PANTHER" id="PTHR24340:SF119">
    <property type="entry name" value="HOMEOBOX PROTEIN ZAMPOGNA"/>
    <property type="match status" value="1"/>
</dbReference>
<keyword evidence="10" id="KW-1185">Reference proteome</keyword>
<evidence type="ECO:0000256" key="7">
    <source>
        <dbReference type="SAM" id="MobiDB-lite"/>
    </source>
</evidence>
<keyword evidence="4 5" id="KW-0539">Nucleus</keyword>
<evidence type="ECO:0000256" key="4">
    <source>
        <dbReference type="ARBA" id="ARBA00023242"/>
    </source>
</evidence>
<dbReference type="CDD" id="cd00086">
    <property type="entry name" value="homeodomain"/>
    <property type="match status" value="1"/>
</dbReference>
<dbReference type="OrthoDB" id="6159439at2759"/>
<keyword evidence="2 5" id="KW-0238">DNA-binding</keyword>
<sequence length="264" mass="29740">MSQKSPFPTSFTIQDILKRGSDCEIKSAPGGLALKPGYGSLPEKHREPVLKSAALRQQPAFPQTDVDTEPGCPGETQHDLSMEENPRILPEVESPHHGTQVTDSGAEDLPWERDQGSPGKGTFRDPASGDSMENIQKSSKKRSRAAFSHAQVFELERRFTLQRYLSGPERADLAAALKLTETQVKIWFQNRRYKTKRKLIATQQVSKSPQAPAKKVAVRVLVRDDQRQYCPEDVLSPSLISLYQAYQYYPYMYCLPAWPPHITL</sequence>
<dbReference type="GO" id="GO:0030154">
    <property type="term" value="P:cell differentiation"/>
    <property type="evidence" value="ECO:0007669"/>
    <property type="project" value="TreeGrafter"/>
</dbReference>
<evidence type="ECO:0000259" key="8">
    <source>
        <dbReference type="PROSITE" id="PS50071"/>
    </source>
</evidence>
<organism evidence="9 10">
    <name type="scientific">Leptobrachium leishanense</name>
    <name type="common">Leishan spiny toad</name>
    <dbReference type="NCBI Taxonomy" id="445787"/>
    <lineage>
        <taxon>Eukaryota</taxon>
        <taxon>Metazoa</taxon>
        <taxon>Chordata</taxon>
        <taxon>Craniata</taxon>
        <taxon>Vertebrata</taxon>
        <taxon>Euteleostomi</taxon>
        <taxon>Amphibia</taxon>
        <taxon>Batrachia</taxon>
        <taxon>Anura</taxon>
        <taxon>Pelobatoidea</taxon>
        <taxon>Megophryidae</taxon>
        <taxon>Leptobrachium</taxon>
    </lineage>
</organism>
<dbReference type="SMART" id="SM00389">
    <property type="entry name" value="HOX"/>
    <property type="match status" value="1"/>
</dbReference>
<feature type="domain" description="Homeobox" evidence="8">
    <location>
        <begin position="138"/>
        <end position="198"/>
    </location>
</feature>
<protein>
    <recommendedName>
        <fullName evidence="8">Homeobox domain-containing protein</fullName>
    </recommendedName>
</protein>
<reference evidence="9" key="2">
    <citation type="submission" date="2025-09" db="UniProtKB">
        <authorList>
            <consortium name="Ensembl"/>
        </authorList>
    </citation>
    <scope>IDENTIFICATION</scope>
</reference>
<evidence type="ECO:0000256" key="2">
    <source>
        <dbReference type="ARBA" id="ARBA00023125"/>
    </source>
</evidence>
<dbReference type="Pfam" id="PF00046">
    <property type="entry name" value="Homeodomain"/>
    <property type="match status" value="1"/>
</dbReference>
<dbReference type="GeneTree" id="ENSGT00940000165452"/>
<dbReference type="PRINTS" id="PR00024">
    <property type="entry name" value="HOMEOBOX"/>
</dbReference>
<evidence type="ECO:0000313" key="9">
    <source>
        <dbReference type="Ensembl" id="ENSLLEP00000038326.1"/>
    </source>
</evidence>
<evidence type="ECO:0000256" key="5">
    <source>
        <dbReference type="PROSITE-ProRule" id="PRU00108"/>
    </source>
</evidence>
<evidence type="ECO:0000256" key="1">
    <source>
        <dbReference type="ARBA" id="ARBA00004123"/>
    </source>
</evidence>
<dbReference type="Gene3D" id="1.10.10.60">
    <property type="entry name" value="Homeodomain-like"/>
    <property type="match status" value="1"/>
</dbReference>
<keyword evidence="3 5" id="KW-0371">Homeobox</keyword>
<evidence type="ECO:0000256" key="3">
    <source>
        <dbReference type="ARBA" id="ARBA00023155"/>
    </source>
</evidence>
<name>A0A8C5QL21_9ANUR</name>
<dbReference type="InterPro" id="IPR050394">
    <property type="entry name" value="Homeobox_NK-like"/>
</dbReference>
<feature type="DNA-binding region" description="Homeobox" evidence="5">
    <location>
        <begin position="140"/>
        <end position="199"/>
    </location>
</feature>
<dbReference type="AlphaFoldDB" id="A0A8C5QL21"/>
<dbReference type="PROSITE" id="PS50071">
    <property type="entry name" value="HOMEOBOX_2"/>
    <property type="match status" value="1"/>
</dbReference>
<feature type="region of interest" description="Disordered" evidence="7">
    <location>
        <begin position="34"/>
        <end position="143"/>
    </location>
</feature>
<evidence type="ECO:0000256" key="6">
    <source>
        <dbReference type="RuleBase" id="RU000682"/>
    </source>
</evidence>
<dbReference type="GO" id="GO:0005634">
    <property type="term" value="C:nucleus"/>
    <property type="evidence" value="ECO:0007669"/>
    <property type="project" value="UniProtKB-SubCell"/>
</dbReference>
<accession>A0A8C5QL21</accession>